<comment type="caution">
    <text evidence="3">The sequence shown here is derived from an EMBL/GenBank/DDBJ whole genome shotgun (WGS) entry which is preliminary data.</text>
</comment>
<dbReference type="AlphaFoldDB" id="A0A9X6RNC5"/>
<evidence type="ECO:0000256" key="1">
    <source>
        <dbReference type="SAM" id="MobiDB-lite"/>
    </source>
</evidence>
<evidence type="ECO:0000313" key="3">
    <source>
        <dbReference type="EMBL" id="OWA53885.1"/>
    </source>
</evidence>
<gene>
    <name evidence="3" type="ORF">BV898_18304</name>
</gene>
<feature type="chain" id="PRO_5040765857" evidence="2">
    <location>
        <begin position="20"/>
        <end position="153"/>
    </location>
</feature>
<keyword evidence="2" id="KW-0732">Signal</keyword>
<feature type="signal peptide" evidence="2">
    <location>
        <begin position="1"/>
        <end position="19"/>
    </location>
</feature>
<keyword evidence="4" id="KW-1185">Reference proteome</keyword>
<organism evidence="3 4">
    <name type="scientific">Hypsibius exemplaris</name>
    <name type="common">Freshwater tardigrade</name>
    <dbReference type="NCBI Taxonomy" id="2072580"/>
    <lineage>
        <taxon>Eukaryota</taxon>
        <taxon>Metazoa</taxon>
        <taxon>Ecdysozoa</taxon>
        <taxon>Tardigrada</taxon>
        <taxon>Eutardigrada</taxon>
        <taxon>Parachela</taxon>
        <taxon>Hypsibioidea</taxon>
        <taxon>Hypsibiidae</taxon>
        <taxon>Hypsibius</taxon>
    </lineage>
</organism>
<protein>
    <submittedName>
        <fullName evidence="3">Uncharacterized protein</fullName>
    </submittedName>
</protein>
<evidence type="ECO:0000256" key="2">
    <source>
        <dbReference type="SAM" id="SignalP"/>
    </source>
</evidence>
<proteinExistence type="predicted"/>
<evidence type="ECO:0000313" key="4">
    <source>
        <dbReference type="Proteomes" id="UP000192578"/>
    </source>
</evidence>
<dbReference type="EMBL" id="MTYJ01000353">
    <property type="protein sequence ID" value="OWA53885.1"/>
    <property type="molecule type" value="Genomic_DNA"/>
</dbReference>
<name>A0A9X6RNC5_HYPEX</name>
<accession>A0A9X6RNC5</accession>
<dbReference type="Proteomes" id="UP000192578">
    <property type="component" value="Unassembled WGS sequence"/>
</dbReference>
<feature type="region of interest" description="Disordered" evidence="1">
    <location>
        <begin position="28"/>
        <end position="47"/>
    </location>
</feature>
<sequence>MIAAGVLALILHATGSIMAEDEGAIPVDEPEERGYRPQNSYSNGQNSGGYSGGGGGGILSTYNWLGSDLGLFVNELAATLTAVVSRTYWDLFVGAVADSAVQTVRTDYALPSSLRLARIYLGTSIPSKRNKRKSIRAASFSTYYAQALNAVAD</sequence>
<reference evidence="4" key="1">
    <citation type="submission" date="2017-01" db="EMBL/GenBank/DDBJ databases">
        <title>Comparative genomics of anhydrobiosis in the tardigrade Hypsibius dujardini.</title>
        <authorList>
            <person name="Yoshida Y."/>
            <person name="Koutsovoulos G."/>
            <person name="Laetsch D."/>
            <person name="Stevens L."/>
            <person name="Kumar S."/>
            <person name="Horikawa D."/>
            <person name="Ishino K."/>
            <person name="Komine S."/>
            <person name="Tomita M."/>
            <person name="Blaxter M."/>
            <person name="Arakawa K."/>
        </authorList>
    </citation>
    <scope>NUCLEOTIDE SEQUENCE [LARGE SCALE GENOMIC DNA]</scope>
    <source>
        <strain evidence="4">Z151</strain>
    </source>
</reference>